<dbReference type="InterPro" id="IPR002559">
    <property type="entry name" value="Transposase_11"/>
</dbReference>
<evidence type="ECO:0000259" key="1">
    <source>
        <dbReference type="Pfam" id="PF01609"/>
    </source>
</evidence>
<accession>A0A857FPB1</accession>
<proteinExistence type="predicted"/>
<dbReference type="Pfam" id="PF01609">
    <property type="entry name" value="DDE_Tnp_1"/>
    <property type="match status" value="1"/>
</dbReference>
<name>A0A857FPB1_KOMXY</name>
<evidence type="ECO:0000313" key="3">
    <source>
        <dbReference type="Proteomes" id="UP000464674"/>
    </source>
</evidence>
<reference evidence="2 3" key="1">
    <citation type="journal article" date="2020" name="Carbohydr. Polym.">
        <title>Characterization and optimization of production of bacterial cellulose from strain CGMCC 17276 based on whole-genome analysis.</title>
        <authorList>
            <person name="Lu T."/>
            <person name="Gao H."/>
            <person name="Liao B."/>
            <person name="Wu J."/>
            <person name="Zhang W."/>
            <person name="Huang J."/>
            <person name="Liu M."/>
            <person name="Huang J."/>
            <person name="Chang Z."/>
            <person name="Jin M."/>
            <person name="Yi Z."/>
            <person name="Jiang D."/>
        </authorList>
    </citation>
    <scope>NUCLEOTIDE SEQUENCE [LARGE SCALE GENOMIC DNA]</scope>
    <source>
        <strain evidence="2 3">CGMCC 17276</strain>
    </source>
</reference>
<organism evidence="2 3">
    <name type="scientific">Komagataeibacter xylinus</name>
    <name type="common">Gluconacetobacter xylinus</name>
    <dbReference type="NCBI Taxonomy" id="28448"/>
    <lineage>
        <taxon>Bacteria</taxon>
        <taxon>Pseudomonadati</taxon>
        <taxon>Pseudomonadota</taxon>
        <taxon>Alphaproteobacteria</taxon>
        <taxon>Acetobacterales</taxon>
        <taxon>Acetobacteraceae</taxon>
        <taxon>Komagataeibacter</taxon>
    </lineage>
</organism>
<protein>
    <submittedName>
        <fullName evidence="2">Transposase</fullName>
    </submittedName>
</protein>
<dbReference type="GO" id="GO:0006313">
    <property type="term" value="P:DNA transposition"/>
    <property type="evidence" value="ECO:0007669"/>
    <property type="project" value="InterPro"/>
</dbReference>
<dbReference type="GO" id="GO:0004803">
    <property type="term" value="F:transposase activity"/>
    <property type="evidence" value="ECO:0007669"/>
    <property type="project" value="InterPro"/>
</dbReference>
<dbReference type="GO" id="GO:0003677">
    <property type="term" value="F:DNA binding"/>
    <property type="evidence" value="ECO:0007669"/>
    <property type="project" value="InterPro"/>
</dbReference>
<dbReference type="EMBL" id="CP041348">
    <property type="protein sequence ID" value="QHC36151.1"/>
    <property type="molecule type" value="Genomic_DNA"/>
</dbReference>
<gene>
    <name evidence="2" type="ORF">FMA36_12160</name>
</gene>
<sequence>MALFLTPGQRADITEAEPLLDEVDPEAFIADKAYDADPLIEKFEGRGITPVIPSKE</sequence>
<feature type="domain" description="Transposase IS4-like" evidence="1">
    <location>
        <begin position="5"/>
        <end position="54"/>
    </location>
</feature>
<dbReference type="Proteomes" id="UP000464674">
    <property type="component" value="Chromosome"/>
</dbReference>
<evidence type="ECO:0000313" key="2">
    <source>
        <dbReference type="EMBL" id="QHC36151.1"/>
    </source>
</evidence>
<dbReference type="AlphaFoldDB" id="A0A857FPB1"/>
<dbReference type="OrthoDB" id="7221640at2"/>